<evidence type="ECO:0000259" key="3">
    <source>
        <dbReference type="Pfam" id="PF04015"/>
    </source>
</evidence>
<reference evidence="5" key="1">
    <citation type="submission" date="2009-09" db="EMBL/GenBank/DDBJ databases">
        <title>The complete chromosome of Desulfohalobium retbaense DSM 5692.</title>
        <authorList>
            <consortium name="US DOE Joint Genome Institute (JGI-PGF)"/>
            <person name="Lucas S."/>
            <person name="Copeland A."/>
            <person name="Lapidus A."/>
            <person name="Glavina del Rio T."/>
            <person name="Dalin E."/>
            <person name="Tice H."/>
            <person name="Bruce D."/>
            <person name="Goodwin L."/>
            <person name="Pitluck S."/>
            <person name="Kyrpides N."/>
            <person name="Mavromatis K."/>
            <person name="Ivanova N."/>
            <person name="Mikhailova N."/>
            <person name="Munk A.C."/>
            <person name="Brettin T."/>
            <person name="Detter J.C."/>
            <person name="Han C."/>
            <person name="Tapia R."/>
            <person name="Larimer F."/>
            <person name="Land M."/>
            <person name="Hauser L."/>
            <person name="Markowitz V."/>
            <person name="Cheng J.-F."/>
            <person name="Hugenholtz P."/>
            <person name="Woyke T."/>
            <person name="Wu D."/>
            <person name="Spring S."/>
            <person name="Klenk H.-P."/>
            <person name="Eisen J.A."/>
        </authorList>
    </citation>
    <scope>NUCLEOTIDE SEQUENCE [LARGE SCALE GENOMIC DNA]</scope>
    <source>
        <strain evidence="5">DSM 5692</strain>
    </source>
</reference>
<dbReference type="AlphaFoldDB" id="C8X3C8"/>
<keyword evidence="1" id="KW-0411">Iron-sulfur</keyword>
<dbReference type="PROSITE" id="PS51257">
    <property type="entry name" value="PROKAR_LIPOPROTEIN"/>
    <property type="match status" value="1"/>
</dbReference>
<dbReference type="HOGENOM" id="CLU_044970_0_0_7"/>
<evidence type="ECO:0000313" key="4">
    <source>
        <dbReference type="EMBL" id="ACV68925.1"/>
    </source>
</evidence>
<dbReference type="PROSITE" id="PS51318">
    <property type="entry name" value="TAT"/>
    <property type="match status" value="1"/>
</dbReference>
<reference evidence="4 5" key="2">
    <citation type="journal article" date="2010" name="Stand. Genomic Sci.">
        <title>Complete genome sequence of Desulfohalobium retbaense type strain (HR(100)).</title>
        <authorList>
            <person name="Spring S."/>
            <person name="Nolan M."/>
            <person name="Lapidus A."/>
            <person name="Glavina Del Rio T."/>
            <person name="Copeland A."/>
            <person name="Tice H."/>
            <person name="Cheng J.F."/>
            <person name="Lucas S."/>
            <person name="Land M."/>
            <person name="Chen F."/>
            <person name="Bruce D."/>
            <person name="Goodwin L."/>
            <person name="Pitluck S."/>
            <person name="Ivanova N."/>
            <person name="Mavromatis K."/>
            <person name="Mikhailova N."/>
            <person name="Pati A."/>
            <person name="Chen A."/>
            <person name="Palaniappan K."/>
            <person name="Hauser L."/>
            <person name="Chang Y.J."/>
            <person name="Jeffries C.D."/>
            <person name="Munk C."/>
            <person name="Kiss H."/>
            <person name="Chain P."/>
            <person name="Han C."/>
            <person name="Brettin T."/>
            <person name="Detter J.C."/>
            <person name="Schuler E."/>
            <person name="Goker M."/>
            <person name="Rohde M."/>
            <person name="Bristow J."/>
            <person name="Eisen J.A."/>
            <person name="Markowitz V."/>
            <person name="Hugenholtz P."/>
            <person name="Kyrpides N.C."/>
            <person name="Klenk H.P."/>
        </authorList>
    </citation>
    <scope>NUCLEOTIDE SEQUENCE [LARGE SCALE GENOMIC DNA]</scope>
    <source>
        <strain evidence="4 5">DSM 5692</strain>
    </source>
</reference>
<dbReference type="InterPro" id="IPR007160">
    <property type="entry name" value="DUF362"/>
</dbReference>
<gene>
    <name evidence="4" type="ordered locus">Dret_1641</name>
</gene>
<dbReference type="InterPro" id="IPR006311">
    <property type="entry name" value="TAT_signal"/>
</dbReference>
<evidence type="ECO:0000256" key="1">
    <source>
        <dbReference type="ARBA" id="ARBA00023014"/>
    </source>
</evidence>
<evidence type="ECO:0000313" key="5">
    <source>
        <dbReference type="Proteomes" id="UP000001052"/>
    </source>
</evidence>
<dbReference type="EMBL" id="CP001734">
    <property type="protein sequence ID" value="ACV68925.1"/>
    <property type="molecule type" value="Genomic_DNA"/>
</dbReference>
<sequence length="306" mass="32671">MSLDRRTFLKWQAATALSLAGSCAAGPLSVWAQKPPDLAVIQGGPEAATRAAVEALGGMGRFVRPGQRVVIKPNMSFDNPPEMATTTHPAVVSTLVALCQEAGADTVMVRDHTLRGVEQCLEHTGIREACQPLSGSDVRGVNVPDGFAPTSIPGATHYTETAVMGEVLEADVLIAAPVAKHHGSTGVSLSMKGMMGLIYNRGELHWRYNLHTAIADLMRLLRADLTVIDVTRALTTNGPSGPGEVKQMDTVVASTDMVAADAQVVSMVPWYGRNITPDKVEHIRVAHEWGLGRLDIDNLHLHRAAV</sequence>
<feature type="domain" description="DUF362" evidence="3">
    <location>
        <begin position="69"/>
        <end position="265"/>
    </location>
</feature>
<dbReference type="eggNOG" id="COG2006">
    <property type="taxonomic scope" value="Bacteria"/>
</dbReference>
<dbReference type="Proteomes" id="UP000001052">
    <property type="component" value="Chromosome"/>
</dbReference>
<keyword evidence="2" id="KW-0732">Signal</keyword>
<protein>
    <recommendedName>
        <fullName evidence="3">DUF362 domain-containing protein</fullName>
    </recommendedName>
</protein>
<dbReference type="Pfam" id="PF04015">
    <property type="entry name" value="DUF362"/>
    <property type="match status" value="1"/>
</dbReference>
<proteinExistence type="predicted"/>
<dbReference type="KEGG" id="drt:Dret_1641"/>
<keyword evidence="5" id="KW-1185">Reference proteome</keyword>
<feature type="chain" id="PRO_5002994077" description="DUF362 domain-containing protein" evidence="2">
    <location>
        <begin position="33"/>
        <end position="306"/>
    </location>
</feature>
<feature type="signal peptide" evidence="2">
    <location>
        <begin position="1"/>
        <end position="32"/>
    </location>
</feature>
<accession>C8X3C8</accession>
<organism evidence="4 5">
    <name type="scientific">Desulfohalobium retbaense (strain ATCC 49708 / DSM 5692 / JCM 16813 / HR100)</name>
    <dbReference type="NCBI Taxonomy" id="485915"/>
    <lineage>
        <taxon>Bacteria</taxon>
        <taxon>Pseudomonadati</taxon>
        <taxon>Thermodesulfobacteriota</taxon>
        <taxon>Desulfovibrionia</taxon>
        <taxon>Desulfovibrionales</taxon>
        <taxon>Desulfohalobiaceae</taxon>
        <taxon>Desulfohalobium</taxon>
    </lineage>
</organism>
<keyword evidence="1" id="KW-0479">Metal-binding</keyword>
<dbReference type="RefSeq" id="WP_015752068.1">
    <property type="nucleotide sequence ID" value="NC_013223.1"/>
</dbReference>
<evidence type="ECO:0000256" key="2">
    <source>
        <dbReference type="SAM" id="SignalP"/>
    </source>
</evidence>
<dbReference type="STRING" id="485915.Dret_1641"/>
<keyword evidence="1" id="KW-0408">Iron</keyword>
<dbReference type="GO" id="GO:0051536">
    <property type="term" value="F:iron-sulfur cluster binding"/>
    <property type="evidence" value="ECO:0007669"/>
    <property type="project" value="UniProtKB-KW"/>
</dbReference>
<name>C8X3C8_DESRD</name>